<evidence type="ECO:0000313" key="2">
    <source>
        <dbReference type="EMBL" id="OBP70579.1"/>
    </source>
</evidence>
<protein>
    <submittedName>
        <fullName evidence="2">Transcriptional regulator</fullName>
    </submittedName>
</protein>
<dbReference type="PROSITE" id="PS50987">
    <property type="entry name" value="HTH_ARSR_2"/>
    <property type="match status" value="1"/>
</dbReference>
<gene>
    <name evidence="2" type="ORF">BAE39_23595</name>
</gene>
<dbReference type="RefSeq" id="WP_032931152.1">
    <property type="nucleotide sequence ID" value="NZ_LZTH01000005.1"/>
</dbReference>
<dbReference type="CDD" id="cd00090">
    <property type="entry name" value="HTH_ARSR"/>
    <property type="match status" value="1"/>
</dbReference>
<evidence type="ECO:0000259" key="1">
    <source>
        <dbReference type="PROSITE" id="PS50987"/>
    </source>
</evidence>
<dbReference type="PRINTS" id="PR00778">
    <property type="entry name" value="HTHARSR"/>
</dbReference>
<dbReference type="Pfam" id="PF12840">
    <property type="entry name" value="HTH_20"/>
    <property type="match status" value="1"/>
</dbReference>
<dbReference type="PANTHER" id="PTHR38600">
    <property type="entry name" value="TRANSCRIPTIONAL REGULATORY PROTEIN"/>
    <property type="match status" value="1"/>
</dbReference>
<dbReference type="Proteomes" id="UP000093748">
    <property type="component" value="Unassembled WGS sequence"/>
</dbReference>
<dbReference type="InterPro" id="IPR001845">
    <property type="entry name" value="HTH_ArsR_DNA-bd_dom"/>
</dbReference>
<dbReference type="SUPFAM" id="SSF46785">
    <property type="entry name" value="Winged helix' DNA-binding domain"/>
    <property type="match status" value="1"/>
</dbReference>
<accession>A0A1A5J6T9</accession>
<dbReference type="InterPro" id="IPR036390">
    <property type="entry name" value="WH_DNA-bd_sf"/>
</dbReference>
<dbReference type="GeneID" id="66682871"/>
<evidence type="ECO:0000313" key="3">
    <source>
        <dbReference type="Proteomes" id="UP000093748"/>
    </source>
</evidence>
<dbReference type="GO" id="GO:0003700">
    <property type="term" value="F:DNA-binding transcription factor activity"/>
    <property type="evidence" value="ECO:0007669"/>
    <property type="project" value="InterPro"/>
</dbReference>
<name>A0A1A5J6T9_RHILI</name>
<comment type="caution">
    <text evidence="2">The sequence shown here is derived from an EMBL/GenBank/DDBJ whole genome shotgun (WGS) entry which is preliminary data.</text>
</comment>
<dbReference type="InterPro" id="IPR011991">
    <property type="entry name" value="ArsR-like_HTH"/>
</dbReference>
<dbReference type="EMBL" id="LZTJ01000033">
    <property type="protein sequence ID" value="OBP70579.1"/>
    <property type="molecule type" value="Genomic_DNA"/>
</dbReference>
<dbReference type="OrthoDB" id="9790747at2"/>
<organism evidence="2 3">
    <name type="scientific">Rhizobium loti</name>
    <name type="common">Mesorhizobium loti</name>
    <dbReference type="NCBI Taxonomy" id="381"/>
    <lineage>
        <taxon>Bacteria</taxon>
        <taxon>Pseudomonadati</taxon>
        <taxon>Pseudomonadota</taxon>
        <taxon>Alphaproteobacteria</taxon>
        <taxon>Hyphomicrobiales</taxon>
        <taxon>Phyllobacteriaceae</taxon>
        <taxon>Mesorhizobium</taxon>
    </lineage>
</organism>
<dbReference type="InterPro" id="IPR036388">
    <property type="entry name" value="WH-like_DNA-bd_sf"/>
</dbReference>
<feature type="domain" description="HTH arsR-type" evidence="1">
    <location>
        <begin position="1"/>
        <end position="93"/>
    </location>
</feature>
<proteinExistence type="predicted"/>
<dbReference type="PANTHER" id="PTHR38600:SF2">
    <property type="entry name" value="SLL0088 PROTEIN"/>
    <property type="match status" value="1"/>
</dbReference>
<reference evidence="3" key="1">
    <citation type="submission" date="2016-06" db="EMBL/GenBank/DDBJ databases">
        <title>NZP2037 Pacbio-Illumina hybrid assembly.</title>
        <authorList>
            <person name="Ramsay J.P."/>
        </authorList>
    </citation>
    <scope>NUCLEOTIDE SEQUENCE [LARGE SCALE GENOMIC DNA]</scope>
    <source>
        <strain evidence="3">R7ANS::ICEMlSym2042</strain>
    </source>
</reference>
<dbReference type="NCBIfam" id="NF033788">
    <property type="entry name" value="HTH_metalloreg"/>
    <property type="match status" value="1"/>
</dbReference>
<dbReference type="AlphaFoldDB" id="A0A1A5J6T9"/>
<dbReference type="SMART" id="SM00418">
    <property type="entry name" value="HTH_ARSR"/>
    <property type="match status" value="1"/>
</dbReference>
<sequence length="111" mass="12637">MTAELSLDDTFAALADPTRRAILARLLDGEASVAELAQPFALTVRAVSKHVGVLEQAGLVTRSRAAQKHLSRIELRPLRDIDRWLDDYRKLWEGRFDRMEDLLRRGADRPE</sequence>
<dbReference type="Gene3D" id="1.10.10.10">
    <property type="entry name" value="Winged helix-like DNA-binding domain superfamily/Winged helix DNA-binding domain"/>
    <property type="match status" value="1"/>
</dbReference>